<dbReference type="GO" id="GO:0008168">
    <property type="term" value="F:methyltransferase activity"/>
    <property type="evidence" value="ECO:0007669"/>
    <property type="project" value="UniProtKB-KW"/>
</dbReference>
<keyword evidence="1" id="KW-0812">Transmembrane</keyword>
<dbReference type="GO" id="GO:0032259">
    <property type="term" value="P:methylation"/>
    <property type="evidence" value="ECO:0007669"/>
    <property type="project" value="UniProtKB-KW"/>
</dbReference>
<dbReference type="Proteomes" id="UP001195660">
    <property type="component" value="Unassembled WGS sequence"/>
</dbReference>
<evidence type="ECO:0000313" key="2">
    <source>
        <dbReference type="EMBL" id="MBM5570522.1"/>
    </source>
</evidence>
<feature type="transmembrane region" description="Helical" evidence="1">
    <location>
        <begin position="7"/>
        <end position="27"/>
    </location>
</feature>
<proteinExistence type="predicted"/>
<keyword evidence="1" id="KW-0472">Membrane</keyword>
<feature type="transmembrane region" description="Helical" evidence="1">
    <location>
        <begin position="56"/>
        <end position="74"/>
    </location>
</feature>
<sequence length="242" mass="27520">MRVFSTMPQWLIFGVISFASLLALFVFNSFLNGLIAVSIVAFGAFLLAVYLHDGAWWRWIHLAFMPLVVFFLQFDISPNWYLLILVLSWLIFGKVMVSRVPLYLSNQKALFQLAESIPHGVQFLDVGAGTGKVLRYLAAARADLSLSGVEHASIPWLWGKLRLPASVRWLHKDYQTIDFANYDCIYAFLSPVVMSDIWSQVRSQMRPGSLFISNTFVVPGVAPDQVIELNDWKSGKLLLWRM</sequence>
<gene>
    <name evidence="2" type="ORF">GM173_02890</name>
</gene>
<dbReference type="SUPFAM" id="SSF53335">
    <property type="entry name" value="S-adenosyl-L-methionine-dependent methyltransferases"/>
    <property type="match status" value="1"/>
</dbReference>
<protein>
    <submittedName>
        <fullName evidence="2">Methyltransferase type 12</fullName>
    </submittedName>
</protein>
<feature type="transmembrane region" description="Helical" evidence="1">
    <location>
        <begin position="33"/>
        <end position="51"/>
    </location>
</feature>
<keyword evidence="2" id="KW-0489">Methyltransferase</keyword>
<dbReference type="RefSeq" id="WP_203569816.1">
    <property type="nucleotide sequence ID" value="NZ_WOFE01000001.1"/>
</dbReference>
<comment type="caution">
    <text evidence="2">The sequence shown here is derived from an EMBL/GenBank/DDBJ whole genome shotgun (WGS) entry which is preliminary data.</text>
</comment>
<evidence type="ECO:0000256" key="1">
    <source>
        <dbReference type="SAM" id="Phobius"/>
    </source>
</evidence>
<organism evidence="2 3">
    <name type="scientific">Deefgea chitinilytica</name>
    <dbReference type="NCBI Taxonomy" id="570276"/>
    <lineage>
        <taxon>Bacteria</taxon>
        <taxon>Pseudomonadati</taxon>
        <taxon>Pseudomonadota</taxon>
        <taxon>Betaproteobacteria</taxon>
        <taxon>Neisseriales</taxon>
        <taxon>Chitinibacteraceae</taxon>
        <taxon>Deefgea</taxon>
    </lineage>
</organism>
<feature type="transmembrane region" description="Helical" evidence="1">
    <location>
        <begin position="80"/>
        <end position="97"/>
    </location>
</feature>
<reference evidence="2 3" key="1">
    <citation type="submission" date="2019-11" db="EMBL/GenBank/DDBJ databases">
        <title>Novel Deefgea species.</title>
        <authorList>
            <person name="Han J.-H."/>
        </authorList>
    </citation>
    <scope>NUCLEOTIDE SEQUENCE [LARGE SCALE GENOMIC DNA]</scope>
    <source>
        <strain evidence="2 3">LMG 24817</strain>
    </source>
</reference>
<dbReference type="EMBL" id="WOFE01000001">
    <property type="protein sequence ID" value="MBM5570522.1"/>
    <property type="molecule type" value="Genomic_DNA"/>
</dbReference>
<keyword evidence="2" id="KW-0808">Transferase</keyword>
<name>A0ABS2C8Z5_9NEIS</name>
<dbReference type="Gene3D" id="3.40.50.150">
    <property type="entry name" value="Vaccinia Virus protein VP39"/>
    <property type="match status" value="1"/>
</dbReference>
<accession>A0ABS2C8Z5</accession>
<dbReference type="InterPro" id="IPR029063">
    <property type="entry name" value="SAM-dependent_MTases_sf"/>
</dbReference>
<evidence type="ECO:0000313" key="3">
    <source>
        <dbReference type="Proteomes" id="UP001195660"/>
    </source>
</evidence>
<keyword evidence="3" id="KW-1185">Reference proteome</keyword>
<keyword evidence="1" id="KW-1133">Transmembrane helix</keyword>